<gene>
    <name evidence="2" type="ORF">LCGC14_1900720</name>
</gene>
<name>A0A0F9GK27_9ZZZZ</name>
<organism evidence="2">
    <name type="scientific">marine sediment metagenome</name>
    <dbReference type="NCBI Taxonomy" id="412755"/>
    <lineage>
        <taxon>unclassified sequences</taxon>
        <taxon>metagenomes</taxon>
        <taxon>ecological metagenomes</taxon>
    </lineage>
</organism>
<dbReference type="EMBL" id="LAZR01019902">
    <property type="protein sequence ID" value="KKL90836.1"/>
    <property type="molecule type" value="Genomic_DNA"/>
</dbReference>
<accession>A0A0F9GK27</accession>
<reference evidence="2" key="1">
    <citation type="journal article" date="2015" name="Nature">
        <title>Complex archaea that bridge the gap between prokaryotes and eukaryotes.</title>
        <authorList>
            <person name="Spang A."/>
            <person name="Saw J.H."/>
            <person name="Jorgensen S.L."/>
            <person name="Zaremba-Niedzwiedzka K."/>
            <person name="Martijn J."/>
            <person name="Lind A.E."/>
            <person name="van Eijk R."/>
            <person name="Schleper C."/>
            <person name="Guy L."/>
            <person name="Ettema T.J."/>
        </authorList>
    </citation>
    <scope>NUCLEOTIDE SEQUENCE</scope>
</reference>
<protein>
    <submittedName>
        <fullName evidence="2">Uncharacterized protein</fullName>
    </submittedName>
</protein>
<sequence>MEVSRWEKQGARKNRRTFRNAVATPEGRDRHGRINRILNPKVVTAAPSEDWRRRYDLIDWSR</sequence>
<evidence type="ECO:0000313" key="2">
    <source>
        <dbReference type="EMBL" id="KKL90836.1"/>
    </source>
</evidence>
<evidence type="ECO:0000256" key="1">
    <source>
        <dbReference type="SAM" id="MobiDB-lite"/>
    </source>
</evidence>
<proteinExistence type="predicted"/>
<feature type="compositionally biased region" description="Basic and acidic residues" evidence="1">
    <location>
        <begin position="1"/>
        <end position="10"/>
    </location>
</feature>
<dbReference type="AlphaFoldDB" id="A0A0F9GK27"/>
<comment type="caution">
    <text evidence="2">The sequence shown here is derived from an EMBL/GenBank/DDBJ whole genome shotgun (WGS) entry which is preliminary data.</text>
</comment>
<feature type="region of interest" description="Disordered" evidence="1">
    <location>
        <begin position="1"/>
        <end position="27"/>
    </location>
</feature>